<dbReference type="NCBIfam" id="TIGR04274">
    <property type="entry name" value="hypoxanDNAglyco"/>
    <property type="match status" value="1"/>
</dbReference>
<keyword evidence="3" id="KW-1185">Reference proteome</keyword>
<keyword evidence="2" id="KW-0326">Glycosidase</keyword>
<reference evidence="2" key="1">
    <citation type="submission" date="2020-08" db="EMBL/GenBank/DDBJ databases">
        <title>Novel species isolated from subtropical streams in China.</title>
        <authorList>
            <person name="Lu H."/>
        </authorList>
    </citation>
    <scope>NUCLEOTIDE SEQUENCE</scope>
    <source>
        <strain evidence="2">CY7W</strain>
    </source>
</reference>
<organism evidence="2 3">
    <name type="scientific">Undibacterium rugosum</name>
    <dbReference type="NCBI Taxonomy" id="2762291"/>
    <lineage>
        <taxon>Bacteria</taxon>
        <taxon>Pseudomonadati</taxon>
        <taxon>Pseudomonadota</taxon>
        <taxon>Betaproteobacteria</taxon>
        <taxon>Burkholderiales</taxon>
        <taxon>Oxalobacteraceae</taxon>
        <taxon>Undibacterium</taxon>
    </lineage>
</organism>
<gene>
    <name evidence="2" type="ORF">H8K47_12100</name>
</gene>
<dbReference type="AlphaFoldDB" id="A0A923I2X0"/>
<evidence type="ECO:0000313" key="3">
    <source>
        <dbReference type="Proteomes" id="UP000612361"/>
    </source>
</evidence>
<dbReference type="InterPro" id="IPR036895">
    <property type="entry name" value="Uracil-DNA_glycosylase-like_sf"/>
</dbReference>
<comment type="caution">
    <text evidence="2">The sequence shown here is derived from an EMBL/GenBank/DDBJ whole genome shotgun (WGS) entry which is preliminary data.</text>
</comment>
<evidence type="ECO:0000259" key="1">
    <source>
        <dbReference type="SMART" id="SM00986"/>
    </source>
</evidence>
<evidence type="ECO:0000313" key="2">
    <source>
        <dbReference type="EMBL" id="MBC3936107.1"/>
    </source>
</evidence>
<proteinExistence type="predicted"/>
<feature type="domain" description="Uracil-DNA glycosylase-like" evidence="1">
    <location>
        <begin position="12"/>
        <end position="162"/>
    </location>
</feature>
<dbReference type="Proteomes" id="UP000612361">
    <property type="component" value="Unassembled WGS sequence"/>
</dbReference>
<dbReference type="EC" id="3.2.2.15" evidence="2"/>
<dbReference type="InterPro" id="IPR026353">
    <property type="entry name" value="Hypoxan-DNA_Glyclase"/>
</dbReference>
<dbReference type="SUPFAM" id="SSF52141">
    <property type="entry name" value="Uracil-DNA glycosylase-like"/>
    <property type="match status" value="1"/>
</dbReference>
<keyword evidence="2" id="KW-0378">Hydrolase</keyword>
<dbReference type="InterPro" id="IPR005122">
    <property type="entry name" value="Uracil-DNA_glycosylase-like"/>
</dbReference>
<dbReference type="SMART" id="SM00987">
    <property type="entry name" value="UreE_C"/>
    <property type="match status" value="1"/>
</dbReference>
<dbReference type="Gene3D" id="3.40.470.10">
    <property type="entry name" value="Uracil-DNA glycosylase-like domain"/>
    <property type="match status" value="1"/>
</dbReference>
<sequence length="169" mass="19087">MTPTQTELQGFPPLIDAQTHTLILGSFPGVASLQTGQYYAHPQNQFWRLLSAMLNADLYLLTYQEKTVSLLNHGIGLWDIYASCYREGSLDSAIRLGQFNDFSALRHSFPKLQRIGFNGKVAAKIQSHFQQQGFQTLILPSSSPANASWSFEKKLSVWQQLLRFDAQFS</sequence>
<dbReference type="SMART" id="SM00986">
    <property type="entry name" value="UDG"/>
    <property type="match status" value="1"/>
</dbReference>
<dbReference type="Pfam" id="PF03167">
    <property type="entry name" value="UDG"/>
    <property type="match status" value="1"/>
</dbReference>
<dbReference type="GO" id="GO:0033958">
    <property type="term" value="F:DNA-deoxyinosine glycosylase activity"/>
    <property type="evidence" value="ECO:0007669"/>
    <property type="project" value="UniProtKB-EC"/>
</dbReference>
<protein>
    <submittedName>
        <fullName evidence="2">DNA-deoxyinosine glycosylase</fullName>
        <ecNumber evidence="2">3.2.2.15</ecNumber>
    </submittedName>
</protein>
<name>A0A923I2X0_9BURK</name>
<dbReference type="CDD" id="cd10032">
    <property type="entry name" value="UDG-F6_HDG"/>
    <property type="match status" value="1"/>
</dbReference>
<dbReference type="RefSeq" id="WP_186881670.1">
    <property type="nucleotide sequence ID" value="NZ_JACOGG010000012.1"/>
</dbReference>
<dbReference type="EMBL" id="JACOGG010000012">
    <property type="protein sequence ID" value="MBC3936107.1"/>
    <property type="molecule type" value="Genomic_DNA"/>
</dbReference>
<accession>A0A923I2X0</accession>